<dbReference type="Pfam" id="PF00069">
    <property type="entry name" value="Pkinase"/>
    <property type="match status" value="1"/>
</dbReference>
<feature type="compositionally biased region" description="Polar residues" evidence="5">
    <location>
        <begin position="938"/>
        <end position="949"/>
    </location>
</feature>
<dbReference type="PROSITE" id="PS51375">
    <property type="entry name" value="PPR"/>
    <property type="match status" value="2"/>
</dbReference>
<gene>
    <name evidence="8" type="ORF">PGLA2088_LOCUS49962</name>
</gene>
<evidence type="ECO:0000256" key="1">
    <source>
        <dbReference type="ARBA" id="ARBA00022741"/>
    </source>
</evidence>
<dbReference type="Gene3D" id="3.30.200.20">
    <property type="entry name" value="Phosphorylase Kinase, domain 1"/>
    <property type="match status" value="1"/>
</dbReference>
<dbReference type="AlphaFoldDB" id="A0A813LWV8"/>
<evidence type="ECO:0000256" key="3">
    <source>
        <dbReference type="PROSITE-ProRule" id="PRU00708"/>
    </source>
</evidence>
<proteinExistence type="predicted"/>
<comment type="caution">
    <text evidence="8">The sequence shown here is derived from an EMBL/GenBank/DDBJ whole genome shotgun (WGS) entry which is preliminary data.</text>
</comment>
<dbReference type="NCBIfam" id="TIGR00756">
    <property type="entry name" value="PPR"/>
    <property type="match status" value="1"/>
</dbReference>
<accession>A0A813LWV8</accession>
<dbReference type="PANTHER" id="PTHR44329">
    <property type="entry name" value="SERINE/THREONINE-PROTEIN KINASE TNNI3K-RELATED"/>
    <property type="match status" value="1"/>
</dbReference>
<dbReference type="InterPro" id="IPR000719">
    <property type="entry name" value="Prot_kinase_dom"/>
</dbReference>
<evidence type="ECO:0000256" key="4">
    <source>
        <dbReference type="PROSITE-ProRule" id="PRU10141"/>
    </source>
</evidence>
<dbReference type="CDD" id="cd14014">
    <property type="entry name" value="STKc_PknB_like"/>
    <property type="match status" value="1"/>
</dbReference>
<feature type="repeat" description="PPR" evidence="3">
    <location>
        <begin position="195"/>
        <end position="229"/>
    </location>
</feature>
<feature type="repeat" description="PPR" evidence="3">
    <location>
        <begin position="160"/>
        <end position="194"/>
    </location>
</feature>
<dbReference type="SUPFAM" id="SSF56112">
    <property type="entry name" value="Protein kinase-like (PK-like)"/>
    <property type="match status" value="1"/>
</dbReference>
<dbReference type="Gene3D" id="1.10.510.10">
    <property type="entry name" value="Transferase(Phosphotransferase) domain 1"/>
    <property type="match status" value="1"/>
</dbReference>
<feature type="region of interest" description="Disordered" evidence="5">
    <location>
        <begin position="928"/>
        <end position="959"/>
    </location>
</feature>
<dbReference type="Pfam" id="PF13041">
    <property type="entry name" value="PPR_2"/>
    <property type="match status" value="1"/>
</dbReference>
<dbReference type="InterPro" id="IPR002885">
    <property type="entry name" value="PPR_rpt"/>
</dbReference>
<evidence type="ECO:0000256" key="5">
    <source>
        <dbReference type="SAM" id="MobiDB-lite"/>
    </source>
</evidence>
<evidence type="ECO:0000313" key="9">
    <source>
        <dbReference type="Proteomes" id="UP000626109"/>
    </source>
</evidence>
<feature type="domain" description="Protein kinase" evidence="7">
    <location>
        <begin position="637"/>
        <end position="899"/>
    </location>
</feature>
<keyword evidence="1 4" id="KW-0547">Nucleotide-binding</keyword>
<protein>
    <recommendedName>
        <fullName evidence="7">Protein kinase domain-containing protein</fullName>
    </recommendedName>
</protein>
<dbReference type="Proteomes" id="UP000626109">
    <property type="component" value="Unassembled WGS sequence"/>
</dbReference>
<dbReference type="GO" id="GO:0005524">
    <property type="term" value="F:ATP binding"/>
    <property type="evidence" value="ECO:0007669"/>
    <property type="project" value="UniProtKB-UniRule"/>
</dbReference>
<dbReference type="InterPro" id="IPR017441">
    <property type="entry name" value="Protein_kinase_ATP_BS"/>
</dbReference>
<evidence type="ECO:0000313" key="8">
    <source>
        <dbReference type="EMBL" id="CAE8740270.1"/>
    </source>
</evidence>
<evidence type="ECO:0000259" key="7">
    <source>
        <dbReference type="PROSITE" id="PS50011"/>
    </source>
</evidence>
<reference evidence="8" key="1">
    <citation type="submission" date="2021-02" db="EMBL/GenBank/DDBJ databases">
        <authorList>
            <person name="Dougan E. K."/>
            <person name="Rhodes N."/>
            <person name="Thang M."/>
            <person name="Chan C."/>
        </authorList>
    </citation>
    <scope>NUCLEOTIDE SEQUENCE</scope>
</reference>
<dbReference type="PROSITE" id="PS50011">
    <property type="entry name" value="PROTEIN_KINASE_DOM"/>
    <property type="match status" value="1"/>
</dbReference>
<keyword evidence="6" id="KW-0472">Membrane</keyword>
<feature type="transmembrane region" description="Helical" evidence="6">
    <location>
        <begin position="480"/>
        <end position="497"/>
    </location>
</feature>
<dbReference type="InterPro" id="IPR011009">
    <property type="entry name" value="Kinase-like_dom_sf"/>
</dbReference>
<feature type="binding site" evidence="4">
    <location>
        <position position="664"/>
    </location>
    <ligand>
        <name>ATP</name>
        <dbReference type="ChEBI" id="CHEBI:30616"/>
    </ligand>
</feature>
<sequence length="959" mass="104767">MAQAPGKWRSVGCKDGSAAAVSAWSKSGNWASAQLLLRELWTESLKADLSLCNAVVTACGQAGRWQQAICHFEALSYEGLQADLVSHNAVMAACYEASSASSEGGWRTSLEFLRALRLRRFAADTFTLVAAVSCCGRAGAWPSALALLEGYSRPKRSPLDVFAFNAAIAACEKPGRWVEAVGLLQEMVKLPLQPNVVTCSSLLQTCAAAKQWERGLGIFRQMLTSSVRPNIVTLVGLLGACELGKLWAEEQASETDCSDDYISMSPLRDLGELEYRFSPSEQVVKAGVDENVTGQGRDHDEMLEDCIHFFLQTNGALRKLLVVVRVPVSFKDQLLEEEWKLRHADKLRQGVCKVGRMCTVLLTIVFAADSGVVGSMLLCNWIHIWCRAWLLLVSVLCAIPVKFMLKDAMIIAVMCQVFVLLACSSRYREALISQQDFETCFPEDSDVVAKKSDTIIVLSMAAAQTMFFVALPLRCSISMIMVLVVPGVYAATTLPLPVGELEENLRRRLLLSIILLVIGCLGLIGRAEKETGERIEYLRLRLTKADWTKEKVLRFEAEHEIIKGPFSRIAISNPALPAQDEEQSAVTQGTCSLATTAIIFGRSHNDEMLSLQLQSMTLIAEREHWLLSADHLECYDPGSSGLLGQGSFGLVFRGEYLGVPVAVKVPKLADCRGIGALANELRVFRRLRHPYIVAFYGALIANNADLVLVEELVDGPSLWNFVLKSSSPLTAETKRKVLLCICNALVYLHGQVPTVVHGDLGANNVIVQKLTWQPKLIDFGLSRIRGQAAPMGGTPQWAAPEVVLGGAMPDPSADVFSFGRLAYFVVTGQVPLEGLGPGDILRLAQQGSVPDLCWADTSSTMALVALKHECQVLCRRSLVFNRTLRAKSLELAEELEAWPEPGHVRTGPEEITIPILRTLAELRRRRAPPVLVARDPQGSASTTSSSTLVWPSPDSSPPG</sequence>
<dbReference type="Gene3D" id="1.25.40.10">
    <property type="entry name" value="Tetratricopeptide repeat domain"/>
    <property type="match status" value="2"/>
</dbReference>
<feature type="transmembrane region" description="Helical" evidence="6">
    <location>
        <begin position="354"/>
        <end position="376"/>
    </location>
</feature>
<keyword evidence="6" id="KW-0812">Transmembrane</keyword>
<dbReference type="InterPro" id="IPR051681">
    <property type="entry name" value="Ser/Thr_Kinases-Pseudokinases"/>
</dbReference>
<name>A0A813LWV8_POLGL</name>
<feature type="transmembrane region" description="Helical" evidence="6">
    <location>
        <begin position="382"/>
        <end position="401"/>
    </location>
</feature>
<dbReference type="PANTHER" id="PTHR44329:SF298">
    <property type="entry name" value="MIXED LINEAGE KINASE DOMAIN-LIKE PROTEIN"/>
    <property type="match status" value="1"/>
</dbReference>
<dbReference type="InterPro" id="IPR011990">
    <property type="entry name" value="TPR-like_helical_dom_sf"/>
</dbReference>
<evidence type="ECO:0000256" key="6">
    <source>
        <dbReference type="SAM" id="Phobius"/>
    </source>
</evidence>
<keyword evidence="6" id="KW-1133">Transmembrane helix</keyword>
<keyword evidence="2 4" id="KW-0067">ATP-binding</keyword>
<dbReference type="PROSITE" id="PS00107">
    <property type="entry name" value="PROTEIN_KINASE_ATP"/>
    <property type="match status" value="1"/>
</dbReference>
<organism evidence="8 9">
    <name type="scientific">Polarella glacialis</name>
    <name type="common">Dinoflagellate</name>
    <dbReference type="NCBI Taxonomy" id="89957"/>
    <lineage>
        <taxon>Eukaryota</taxon>
        <taxon>Sar</taxon>
        <taxon>Alveolata</taxon>
        <taxon>Dinophyceae</taxon>
        <taxon>Suessiales</taxon>
        <taxon>Suessiaceae</taxon>
        <taxon>Polarella</taxon>
    </lineage>
</organism>
<evidence type="ECO:0000256" key="2">
    <source>
        <dbReference type="ARBA" id="ARBA00022840"/>
    </source>
</evidence>
<dbReference type="GO" id="GO:0004674">
    <property type="term" value="F:protein serine/threonine kinase activity"/>
    <property type="evidence" value="ECO:0007669"/>
    <property type="project" value="TreeGrafter"/>
</dbReference>
<feature type="transmembrane region" description="Helical" evidence="6">
    <location>
        <begin position="509"/>
        <end position="527"/>
    </location>
</feature>
<dbReference type="EMBL" id="CAJNNW010037241">
    <property type="protein sequence ID" value="CAE8740270.1"/>
    <property type="molecule type" value="Genomic_DNA"/>
</dbReference>